<sequence>MEASAADPAGPVDVDALTDVALRMQLVDPEKISSNPSRQRELMRYLHELLTSSEESVQQQPAQQQAAAAALRHQISELCTKNTDIFVHAQTSFDKMPGVLACADQCLASLAETHMPRLSKAAAAFATEAQQAMATRHIVMQVKEARKDGMLDILRVSSHVRRHVSQGQYEPALQLLRHYVRVVPLTASPVAKLLREDLFDAVEYMERVLVQGLCDGPIQLPHTRHMASLLCRTVRIAQQTYRDTHVDLRASDVCLHMLRASMRRVKASLSLTQGVLAAIETWRETMLSTCRAALSLFVDDPVEGSATDPACGLLLGSFVTHATDLLYDCLSSYLYTTTHCLSGPPSRWASVAEHLDAVHTKVCDASMSLAGVGAALELELLPYKGDPSSPLSAWDHAALDLWTAALAAIDWGRHEAPPAPSKGAVAHAAPAAVFSFPTLVQGAVQLVTALNTLRCFAPRRIQTRAVHALAEHLAQHVPAPGDARTCFVHELAPWAASALVQGVLDGQDGAAALGACPVWAPFTHKTRDPG</sequence>
<keyword evidence="6" id="KW-0333">Golgi apparatus</keyword>
<keyword evidence="4" id="KW-0813">Transport</keyword>
<reference evidence="9" key="1">
    <citation type="submission" date="2023-03" db="EMBL/GenBank/DDBJ databases">
        <title>Mating type loci evolution in Malassezia.</title>
        <authorList>
            <person name="Coelho M.A."/>
        </authorList>
    </citation>
    <scope>NUCLEOTIDE SEQUENCE</scope>
    <source>
        <strain evidence="9">CBS 10434</strain>
    </source>
</reference>
<comment type="similarity">
    <text evidence="2">Belongs to the COG8 family.</text>
</comment>
<dbReference type="PANTHER" id="PTHR21311:SF0">
    <property type="entry name" value="CONSERVED OLIGOMERIC GOLGI COMPLEX SUBUNIT 8"/>
    <property type="match status" value="1"/>
</dbReference>
<dbReference type="GO" id="GO:0017119">
    <property type="term" value="C:Golgi transport complex"/>
    <property type="evidence" value="ECO:0007669"/>
    <property type="project" value="InterPro"/>
</dbReference>
<proteinExistence type="inferred from homology"/>
<dbReference type="EMBL" id="CP119909">
    <property type="protein sequence ID" value="WFD18854.1"/>
    <property type="molecule type" value="Genomic_DNA"/>
</dbReference>
<dbReference type="GO" id="GO:0015031">
    <property type="term" value="P:protein transport"/>
    <property type="evidence" value="ECO:0007669"/>
    <property type="project" value="UniProtKB-KW"/>
</dbReference>
<organism evidence="9 10">
    <name type="scientific">Malassezia caprae</name>
    <dbReference type="NCBI Taxonomy" id="1381934"/>
    <lineage>
        <taxon>Eukaryota</taxon>
        <taxon>Fungi</taxon>
        <taxon>Dikarya</taxon>
        <taxon>Basidiomycota</taxon>
        <taxon>Ustilaginomycotina</taxon>
        <taxon>Malasseziomycetes</taxon>
        <taxon>Malasseziales</taxon>
        <taxon>Malasseziaceae</taxon>
        <taxon>Malassezia</taxon>
    </lineage>
</organism>
<name>A0AAF0E617_9BASI</name>
<dbReference type="Proteomes" id="UP001220961">
    <property type="component" value="Chromosome 2"/>
</dbReference>
<dbReference type="Pfam" id="PF04124">
    <property type="entry name" value="Dor1"/>
    <property type="match status" value="1"/>
</dbReference>
<dbReference type="PANTHER" id="PTHR21311">
    <property type="entry name" value="CONSERVED OLIGOMERIC GOLGI COMPLEX COMPONENT 8"/>
    <property type="match status" value="1"/>
</dbReference>
<dbReference type="GO" id="GO:0006891">
    <property type="term" value="P:intra-Golgi vesicle-mediated transport"/>
    <property type="evidence" value="ECO:0007669"/>
    <property type="project" value="TreeGrafter"/>
</dbReference>
<keyword evidence="10" id="KW-1185">Reference proteome</keyword>
<keyword evidence="7" id="KW-0472">Membrane</keyword>
<keyword evidence="5" id="KW-0653">Protein transport</keyword>
<protein>
    <recommendedName>
        <fullName evidence="3">Conserved oligomeric Golgi complex subunit 8</fullName>
    </recommendedName>
    <alternativeName>
        <fullName evidence="8">Component of oligomeric Golgi complex 8</fullName>
    </alternativeName>
</protein>
<accession>A0AAF0E617</accession>
<evidence type="ECO:0000313" key="10">
    <source>
        <dbReference type="Proteomes" id="UP001220961"/>
    </source>
</evidence>
<evidence type="ECO:0000256" key="1">
    <source>
        <dbReference type="ARBA" id="ARBA00004395"/>
    </source>
</evidence>
<evidence type="ECO:0000256" key="6">
    <source>
        <dbReference type="ARBA" id="ARBA00023034"/>
    </source>
</evidence>
<dbReference type="AlphaFoldDB" id="A0AAF0E617"/>
<dbReference type="GO" id="GO:0000139">
    <property type="term" value="C:Golgi membrane"/>
    <property type="evidence" value="ECO:0007669"/>
    <property type="project" value="UniProtKB-SubCell"/>
</dbReference>
<evidence type="ECO:0000256" key="3">
    <source>
        <dbReference type="ARBA" id="ARBA00020983"/>
    </source>
</evidence>
<evidence type="ECO:0000256" key="4">
    <source>
        <dbReference type="ARBA" id="ARBA00022448"/>
    </source>
</evidence>
<dbReference type="InterPro" id="IPR007255">
    <property type="entry name" value="COG8"/>
</dbReference>
<evidence type="ECO:0000256" key="2">
    <source>
        <dbReference type="ARBA" id="ARBA00006419"/>
    </source>
</evidence>
<evidence type="ECO:0000256" key="7">
    <source>
        <dbReference type="ARBA" id="ARBA00023136"/>
    </source>
</evidence>
<gene>
    <name evidence="9" type="ORF">MCAP1_001066</name>
</gene>
<evidence type="ECO:0000256" key="5">
    <source>
        <dbReference type="ARBA" id="ARBA00022927"/>
    </source>
</evidence>
<comment type="subcellular location">
    <subcellularLocation>
        <location evidence="1">Golgi apparatus membrane</location>
        <topology evidence="1">Peripheral membrane protein</topology>
    </subcellularLocation>
</comment>
<evidence type="ECO:0000256" key="8">
    <source>
        <dbReference type="ARBA" id="ARBA00031347"/>
    </source>
</evidence>
<evidence type="ECO:0000313" key="9">
    <source>
        <dbReference type="EMBL" id="WFD18854.1"/>
    </source>
</evidence>